<dbReference type="OrthoDB" id="9812260at2"/>
<dbReference type="STRING" id="1116472.MGMO_25c00610"/>
<dbReference type="eggNOG" id="COG3706">
    <property type="taxonomic scope" value="Bacteria"/>
</dbReference>
<organism evidence="5 6">
    <name type="scientific">Methyloglobulus morosus KoM1</name>
    <dbReference type="NCBI Taxonomy" id="1116472"/>
    <lineage>
        <taxon>Bacteria</taxon>
        <taxon>Pseudomonadati</taxon>
        <taxon>Pseudomonadota</taxon>
        <taxon>Gammaproteobacteria</taxon>
        <taxon>Methylococcales</taxon>
        <taxon>Methylococcaceae</taxon>
        <taxon>Methyloglobulus</taxon>
    </lineage>
</organism>
<dbReference type="NCBIfam" id="TIGR00254">
    <property type="entry name" value="GGDEF"/>
    <property type="match status" value="1"/>
</dbReference>
<dbReference type="FunFam" id="3.30.70.270:FF:000001">
    <property type="entry name" value="Diguanylate cyclase domain protein"/>
    <property type="match status" value="1"/>
</dbReference>
<dbReference type="CDD" id="cd01949">
    <property type="entry name" value="GGDEF"/>
    <property type="match status" value="1"/>
</dbReference>
<dbReference type="InterPro" id="IPR043128">
    <property type="entry name" value="Rev_trsase/Diguanyl_cyclase"/>
</dbReference>
<evidence type="ECO:0000313" key="5">
    <source>
        <dbReference type="EMBL" id="ESS73383.1"/>
    </source>
</evidence>
<dbReference type="PATRIC" id="fig|1116472.3.peg.816"/>
<sequence length="295" mass="33195">MKNKSTNLAVVSNKTFEATKVVNLNHYDISSALQTTLDFNKLIQNFSSKVASMVPHSAYVYTNKEFGLEIKNGVFSRHSCSYALKVEDQTLGELKLMRSHKFDIADLELLETLLCCLIYPLKNATLYQQALRMAYTDPLTQTSNRSAFDDYIKREISLATRHSKSLSIIFLDVDHFKHINDQYGHECGDVALTSVAKWIKECLRSSDAVFRFGGEEFVVILSETDLIGAELVAERIRNNIENHTMSYNMQAVNITASLGVSELRGNETVDALVKRADGAMYKAKKNGRNQVVLAF</sequence>
<comment type="caution">
    <text evidence="5">The sequence shown here is derived from an EMBL/GenBank/DDBJ whole genome shotgun (WGS) entry which is preliminary data.</text>
</comment>
<comment type="catalytic activity">
    <reaction evidence="3">
        <text>2 GTP = 3',3'-c-di-GMP + 2 diphosphate</text>
        <dbReference type="Rhea" id="RHEA:24898"/>
        <dbReference type="ChEBI" id="CHEBI:33019"/>
        <dbReference type="ChEBI" id="CHEBI:37565"/>
        <dbReference type="ChEBI" id="CHEBI:58805"/>
        <dbReference type="EC" id="2.7.7.65"/>
    </reaction>
</comment>
<dbReference type="EMBL" id="AYLO01000025">
    <property type="protein sequence ID" value="ESS73383.1"/>
    <property type="molecule type" value="Genomic_DNA"/>
</dbReference>
<feature type="domain" description="GGDEF" evidence="4">
    <location>
        <begin position="164"/>
        <end position="295"/>
    </location>
</feature>
<dbReference type="AlphaFoldDB" id="V5C9C0"/>
<evidence type="ECO:0000259" key="4">
    <source>
        <dbReference type="PROSITE" id="PS50887"/>
    </source>
</evidence>
<dbReference type="PANTHER" id="PTHR45138:SF9">
    <property type="entry name" value="DIGUANYLATE CYCLASE DGCM-RELATED"/>
    <property type="match status" value="1"/>
</dbReference>
<comment type="cofactor">
    <cofactor evidence="1">
        <name>Mg(2+)</name>
        <dbReference type="ChEBI" id="CHEBI:18420"/>
    </cofactor>
</comment>
<dbReference type="GO" id="GO:0052621">
    <property type="term" value="F:diguanylate cyclase activity"/>
    <property type="evidence" value="ECO:0007669"/>
    <property type="project" value="UniProtKB-EC"/>
</dbReference>
<gene>
    <name evidence="5" type="ORF">MGMO_25c00610</name>
</gene>
<dbReference type="SMART" id="SM00267">
    <property type="entry name" value="GGDEF"/>
    <property type="match status" value="1"/>
</dbReference>
<dbReference type="Pfam" id="PF00990">
    <property type="entry name" value="GGDEF"/>
    <property type="match status" value="1"/>
</dbReference>
<dbReference type="InterPro" id="IPR050469">
    <property type="entry name" value="Diguanylate_Cyclase"/>
</dbReference>
<dbReference type="InterPro" id="IPR029787">
    <property type="entry name" value="Nucleotide_cyclase"/>
</dbReference>
<evidence type="ECO:0000256" key="2">
    <source>
        <dbReference type="ARBA" id="ARBA00012528"/>
    </source>
</evidence>
<dbReference type="Proteomes" id="UP000017842">
    <property type="component" value="Unassembled WGS sequence"/>
</dbReference>
<proteinExistence type="predicted"/>
<protein>
    <recommendedName>
        <fullName evidence="2">diguanylate cyclase</fullName>
        <ecNumber evidence="2">2.7.7.65</ecNumber>
    </recommendedName>
</protein>
<keyword evidence="6" id="KW-1185">Reference proteome</keyword>
<name>V5C9C0_9GAMM</name>
<evidence type="ECO:0000256" key="3">
    <source>
        <dbReference type="ARBA" id="ARBA00034247"/>
    </source>
</evidence>
<dbReference type="PANTHER" id="PTHR45138">
    <property type="entry name" value="REGULATORY COMPONENTS OF SENSORY TRANSDUCTION SYSTEM"/>
    <property type="match status" value="1"/>
</dbReference>
<evidence type="ECO:0000256" key="1">
    <source>
        <dbReference type="ARBA" id="ARBA00001946"/>
    </source>
</evidence>
<dbReference type="Gene3D" id="3.30.70.270">
    <property type="match status" value="1"/>
</dbReference>
<dbReference type="EC" id="2.7.7.65" evidence="2"/>
<evidence type="ECO:0000313" key="6">
    <source>
        <dbReference type="Proteomes" id="UP000017842"/>
    </source>
</evidence>
<dbReference type="InterPro" id="IPR000160">
    <property type="entry name" value="GGDEF_dom"/>
</dbReference>
<dbReference type="SUPFAM" id="SSF55073">
    <property type="entry name" value="Nucleotide cyclase"/>
    <property type="match status" value="1"/>
</dbReference>
<dbReference type="RefSeq" id="WP_023493696.1">
    <property type="nucleotide sequence ID" value="NZ_AYLO01000025.1"/>
</dbReference>
<dbReference type="PROSITE" id="PS50887">
    <property type="entry name" value="GGDEF"/>
    <property type="match status" value="1"/>
</dbReference>
<accession>V5C9C0</accession>
<reference evidence="5 6" key="1">
    <citation type="journal article" date="2013" name="Genome Announc.">
        <title>Draft Genome Sequence of the Methanotrophic Gammaproteobacterium Methyloglobulus morosus DSM 22980 Strain KoM1.</title>
        <authorList>
            <person name="Poehlein A."/>
            <person name="Deutzmann J.S."/>
            <person name="Daniel R."/>
            <person name="Simeonova D.D."/>
        </authorList>
    </citation>
    <scope>NUCLEOTIDE SEQUENCE [LARGE SCALE GENOMIC DNA]</scope>
    <source>
        <strain evidence="5 6">KoM1</strain>
    </source>
</reference>